<dbReference type="AlphaFoldDB" id="X1FSU6"/>
<evidence type="ECO:0000256" key="1">
    <source>
        <dbReference type="SAM" id="Phobius"/>
    </source>
</evidence>
<evidence type="ECO:0000259" key="2">
    <source>
        <dbReference type="PROSITE" id="PS50850"/>
    </source>
</evidence>
<dbReference type="EMBL" id="BARU01008014">
    <property type="protein sequence ID" value="GAH35595.1"/>
    <property type="molecule type" value="Genomic_DNA"/>
</dbReference>
<feature type="transmembrane region" description="Helical" evidence="1">
    <location>
        <begin position="12"/>
        <end position="36"/>
    </location>
</feature>
<dbReference type="Gene3D" id="1.20.1250.20">
    <property type="entry name" value="MFS general substrate transporter like domains"/>
    <property type="match status" value="1"/>
</dbReference>
<sequence>MELNDSHQSYNKLIWPVYLLNGFNSIAFAGIIILMVPLSSLIWPGEDYHALEMGILMTTLLWTSSLSGLFLGRLIDKYSRVKILLIISIARSFCMIMLGFAIAGQGILTWWYFFLFVLIFALFAGGSYPAIVSLSNDIVS</sequence>
<dbReference type="InterPro" id="IPR020846">
    <property type="entry name" value="MFS_dom"/>
</dbReference>
<organism evidence="3">
    <name type="scientific">marine sediment metagenome</name>
    <dbReference type="NCBI Taxonomy" id="412755"/>
    <lineage>
        <taxon>unclassified sequences</taxon>
        <taxon>metagenomes</taxon>
        <taxon>ecological metagenomes</taxon>
    </lineage>
</organism>
<dbReference type="SUPFAM" id="SSF103473">
    <property type="entry name" value="MFS general substrate transporter"/>
    <property type="match status" value="1"/>
</dbReference>
<reference evidence="3" key="1">
    <citation type="journal article" date="2014" name="Front. Microbiol.">
        <title>High frequency of phylogenetically diverse reductive dehalogenase-homologous genes in deep subseafloor sedimentary metagenomes.</title>
        <authorList>
            <person name="Kawai M."/>
            <person name="Futagami T."/>
            <person name="Toyoda A."/>
            <person name="Takaki Y."/>
            <person name="Nishi S."/>
            <person name="Hori S."/>
            <person name="Arai W."/>
            <person name="Tsubouchi T."/>
            <person name="Morono Y."/>
            <person name="Uchiyama I."/>
            <person name="Ito T."/>
            <person name="Fujiyama A."/>
            <person name="Inagaki F."/>
            <person name="Takami H."/>
        </authorList>
    </citation>
    <scope>NUCLEOTIDE SEQUENCE</scope>
    <source>
        <strain evidence="3">Expedition CK06-06</strain>
    </source>
</reference>
<feature type="transmembrane region" description="Helical" evidence="1">
    <location>
        <begin position="110"/>
        <end position="131"/>
    </location>
</feature>
<feature type="domain" description="Major facilitator superfamily (MFS) profile" evidence="2">
    <location>
        <begin position="10"/>
        <end position="140"/>
    </location>
</feature>
<name>X1FSU6_9ZZZZ</name>
<proteinExistence type="predicted"/>
<dbReference type="Pfam" id="PF07690">
    <property type="entry name" value="MFS_1"/>
    <property type="match status" value="1"/>
</dbReference>
<dbReference type="InterPro" id="IPR036259">
    <property type="entry name" value="MFS_trans_sf"/>
</dbReference>
<evidence type="ECO:0000313" key="3">
    <source>
        <dbReference type="EMBL" id="GAH35595.1"/>
    </source>
</evidence>
<dbReference type="GO" id="GO:0022857">
    <property type="term" value="F:transmembrane transporter activity"/>
    <property type="evidence" value="ECO:0007669"/>
    <property type="project" value="InterPro"/>
</dbReference>
<feature type="transmembrane region" description="Helical" evidence="1">
    <location>
        <begin position="83"/>
        <end position="104"/>
    </location>
</feature>
<protein>
    <recommendedName>
        <fullName evidence="2">Major facilitator superfamily (MFS) profile domain-containing protein</fullName>
    </recommendedName>
</protein>
<feature type="transmembrane region" description="Helical" evidence="1">
    <location>
        <begin position="48"/>
        <end position="71"/>
    </location>
</feature>
<keyword evidence="1" id="KW-0472">Membrane</keyword>
<accession>X1FSU6</accession>
<keyword evidence="1" id="KW-0812">Transmembrane</keyword>
<keyword evidence="1" id="KW-1133">Transmembrane helix</keyword>
<gene>
    <name evidence="3" type="ORF">S03H2_15747</name>
</gene>
<dbReference type="PROSITE" id="PS50850">
    <property type="entry name" value="MFS"/>
    <property type="match status" value="1"/>
</dbReference>
<comment type="caution">
    <text evidence="3">The sequence shown here is derived from an EMBL/GenBank/DDBJ whole genome shotgun (WGS) entry which is preliminary data.</text>
</comment>
<dbReference type="InterPro" id="IPR011701">
    <property type="entry name" value="MFS"/>
</dbReference>